<dbReference type="Proteomes" id="UP000360750">
    <property type="component" value="Unassembled WGS sequence"/>
</dbReference>
<proteinExistence type="predicted"/>
<comment type="caution">
    <text evidence="5">The sequence shown here is derived from an EMBL/GenBank/DDBJ whole genome shotgun (WGS) entry which is preliminary data.</text>
</comment>
<feature type="transmembrane region" description="Helical" evidence="4">
    <location>
        <begin position="35"/>
        <end position="57"/>
    </location>
</feature>
<dbReference type="GO" id="GO:0016020">
    <property type="term" value="C:membrane"/>
    <property type="evidence" value="ECO:0007669"/>
    <property type="project" value="UniProtKB-SubCell"/>
</dbReference>
<evidence type="ECO:0000313" key="5">
    <source>
        <dbReference type="EMBL" id="VFA89879.1"/>
    </source>
</evidence>
<reference evidence="5 6" key="1">
    <citation type="submission" date="2019-02" db="EMBL/GenBank/DDBJ databases">
        <authorList>
            <consortium name="Pathogen Informatics"/>
        </authorList>
    </citation>
    <scope>NUCLEOTIDE SEQUENCE [LARGE SCALE GENOMIC DNA]</scope>
    <source>
        <strain evidence="5 6">3012STDY6756503</strain>
    </source>
</reference>
<keyword evidence="4" id="KW-1133">Transmembrane helix</keyword>
<evidence type="ECO:0000256" key="2">
    <source>
        <dbReference type="ARBA" id="ARBA00023136"/>
    </source>
</evidence>
<sequence>MSAMTGTSESEDPGTPGPESSDKSNADTGRMLKRLVPLVLSFVALVAAVVCAVVFGVKAWNVYVDEYPAQQTRDQATQAAEQAVLNITTIDPADLDTFKERADASLTGKAREEVLGGKDGGVLKMLEEAGPSSAKLTARLLRSAPTEVNADEGKAKVLVYVLTSLQRPDEPNVDETRGFDVGMVKDGDVWKAESITGLEGIAYADTGEAPAPAPEGEN</sequence>
<organism evidence="5 6">
    <name type="scientific">Gordonia paraffinivorans</name>
    <dbReference type="NCBI Taxonomy" id="175628"/>
    <lineage>
        <taxon>Bacteria</taxon>
        <taxon>Bacillati</taxon>
        <taxon>Actinomycetota</taxon>
        <taxon>Actinomycetes</taxon>
        <taxon>Mycobacteriales</taxon>
        <taxon>Gordoniaceae</taxon>
        <taxon>Gordonia</taxon>
    </lineage>
</organism>
<evidence type="ECO:0000256" key="4">
    <source>
        <dbReference type="SAM" id="Phobius"/>
    </source>
</evidence>
<dbReference type="AlphaFoldDB" id="A0ABD7V707"/>
<evidence type="ECO:0000313" key="6">
    <source>
        <dbReference type="Proteomes" id="UP000360750"/>
    </source>
</evidence>
<protein>
    <recommendedName>
        <fullName evidence="7">Mce-associated membrane protein</fullName>
    </recommendedName>
</protein>
<accession>A0ABD7V707</accession>
<evidence type="ECO:0008006" key="7">
    <source>
        <dbReference type="Google" id="ProtNLM"/>
    </source>
</evidence>
<evidence type="ECO:0000256" key="1">
    <source>
        <dbReference type="ARBA" id="ARBA00004370"/>
    </source>
</evidence>
<dbReference type="PANTHER" id="PTHR37042:SF4">
    <property type="entry name" value="OUTER MEMBRANE PROTEIN RV1973"/>
    <property type="match status" value="1"/>
</dbReference>
<feature type="region of interest" description="Disordered" evidence="3">
    <location>
        <begin position="1"/>
        <end position="26"/>
    </location>
</feature>
<keyword evidence="4" id="KW-0812">Transmembrane</keyword>
<comment type="subcellular location">
    <subcellularLocation>
        <location evidence="1">Membrane</location>
    </subcellularLocation>
</comment>
<keyword evidence="2 4" id="KW-0472">Membrane</keyword>
<dbReference type="PANTHER" id="PTHR37042">
    <property type="entry name" value="OUTER MEMBRANE PROTEIN RV1973"/>
    <property type="match status" value="1"/>
</dbReference>
<evidence type="ECO:0000256" key="3">
    <source>
        <dbReference type="SAM" id="MobiDB-lite"/>
    </source>
</evidence>
<name>A0ABD7V707_9ACTN</name>
<dbReference type="EMBL" id="CAACYD010000007">
    <property type="protein sequence ID" value="VFA89879.1"/>
    <property type="molecule type" value="Genomic_DNA"/>
</dbReference>
<gene>
    <name evidence="5" type="ORF">NCTC8139_03452</name>
</gene>